<dbReference type="PANTHER" id="PTHR21141:SF5">
    <property type="entry name" value="LARGE RIBOSOMAL SUBUNIT PROTEIN P2"/>
    <property type="match status" value="1"/>
</dbReference>
<protein>
    <recommendedName>
        <fullName evidence="5">Large ribosomal subunit protein P2</fullName>
    </recommendedName>
    <alternativeName>
        <fullName evidence="6">60S acidic ribosomal protein P2</fullName>
    </alternativeName>
</protein>
<dbReference type="EMBL" id="GDHF01030604">
    <property type="protein sequence ID" value="JAI21710.1"/>
    <property type="molecule type" value="Transcribed_RNA"/>
</dbReference>
<evidence type="ECO:0000256" key="3">
    <source>
        <dbReference type="ARBA" id="ARBA00022980"/>
    </source>
</evidence>
<comment type="similarity">
    <text evidence="2">Belongs to the eukaryotic ribosomal protein P1/P2 family.</text>
</comment>
<feature type="compositionally biased region" description="Gly residues" evidence="7">
    <location>
        <begin position="110"/>
        <end position="120"/>
    </location>
</feature>
<comment type="function">
    <text evidence="1">Plays an important role in the elongation step of protein synthesis.</text>
</comment>
<evidence type="ECO:0000256" key="1">
    <source>
        <dbReference type="ARBA" id="ARBA00003362"/>
    </source>
</evidence>
<dbReference type="InterPro" id="IPR027534">
    <property type="entry name" value="Ribosomal_P1/P2"/>
</dbReference>
<evidence type="ECO:0000256" key="2">
    <source>
        <dbReference type="ARBA" id="ARBA00005436"/>
    </source>
</evidence>
<name>A0A0K8U5R7_BACLA</name>
<dbReference type="Gene3D" id="1.10.10.1410">
    <property type="match status" value="1"/>
</dbReference>
<dbReference type="PANTHER" id="PTHR21141">
    <property type="entry name" value="60S ACIDIC RIBOSOMAL PROTEIN FAMILY MEMBER"/>
    <property type="match status" value="1"/>
</dbReference>
<evidence type="ECO:0000256" key="4">
    <source>
        <dbReference type="ARBA" id="ARBA00023274"/>
    </source>
</evidence>
<reference evidence="8" key="1">
    <citation type="submission" date="2015-06" db="EMBL/GenBank/DDBJ databases">
        <authorList>
            <person name="Hoefler B.C."/>
            <person name="Straight P.D."/>
        </authorList>
    </citation>
    <scope>NUCLEOTIDE SEQUENCE</scope>
</reference>
<dbReference type="InterPro" id="IPR044076">
    <property type="entry name" value="Ribosomal_P2"/>
</dbReference>
<accession>A0A0K8U5R7</accession>
<feature type="region of interest" description="Disordered" evidence="7">
    <location>
        <begin position="60"/>
        <end position="120"/>
    </location>
</feature>
<dbReference type="GO" id="GO:0003735">
    <property type="term" value="F:structural constituent of ribosome"/>
    <property type="evidence" value="ECO:0007669"/>
    <property type="project" value="InterPro"/>
</dbReference>
<dbReference type="InterPro" id="IPR038716">
    <property type="entry name" value="P1/P2_N_sf"/>
</dbReference>
<gene>
    <name evidence="8" type="primary">RLA2</name>
    <name evidence="8" type="ORF">c0_g1_i1</name>
</gene>
<dbReference type="AlphaFoldDB" id="A0A0K8U5R7"/>
<feature type="compositionally biased region" description="Low complexity" evidence="7">
    <location>
        <begin position="60"/>
        <end position="74"/>
    </location>
</feature>
<sequence>MQYLAAYLLASLAGKKEPSEADLTKIIESTGQKVNAAEVQSVIDKLKGKKIEDLIKNGLGKVGSLSVGGSAPAAAKEEKKAEKKEEKKPEKKEEKKPAPAPKVEEEDDFGGAGDLFGGDF</sequence>
<keyword evidence="3 8" id="KW-0689">Ribosomal protein</keyword>
<dbReference type="GO" id="GO:0002182">
    <property type="term" value="P:cytoplasmic translational elongation"/>
    <property type="evidence" value="ECO:0007669"/>
    <property type="project" value="InterPro"/>
</dbReference>
<feature type="compositionally biased region" description="Basic and acidic residues" evidence="7">
    <location>
        <begin position="75"/>
        <end position="97"/>
    </location>
</feature>
<evidence type="ECO:0000256" key="6">
    <source>
        <dbReference type="ARBA" id="ARBA00035443"/>
    </source>
</evidence>
<keyword evidence="4" id="KW-0687">Ribonucleoprotein</keyword>
<dbReference type="Pfam" id="PF00428">
    <property type="entry name" value="Ribosomal_60s"/>
    <property type="match status" value="1"/>
</dbReference>
<organism evidence="8">
    <name type="scientific">Bactrocera latifrons</name>
    <name type="common">Malaysian fruit fly</name>
    <name type="synonym">Chaetodacus latifrons</name>
    <dbReference type="NCBI Taxonomy" id="174628"/>
    <lineage>
        <taxon>Eukaryota</taxon>
        <taxon>Metazoa</taxon>
        <taxon>Ecdysozoa</taxon>
        <taxon>Arthropoda</taxon>
        <taxon>Hexapoda</taxon>
        <taxon>Insecta</taxon>
        <taxon>Pterygota</taxon>
        <taxon>Neoptera</taxon>
        <taxon>Endopterygota</taxon>
        <taxon>Diptera</taxon>
        <taxon>Brachycera</taxon>
        <taxon>Muscomorpha</taxon>
        <taxon>Tephritoidea</taxon>
        <taxon>Tephritidae</taxon>
        <taxon>Bactrocera</taxon>
        <taxon>Bactrocera</taxon>
    </lineage>
</organism>
<proteinExistence type="inferred from homology"/>
<dbReference type="HAMAP" id="MF_01478">
    <property type="entry name" value="Ribosomal_L12_arch"/>
    <property type="match status" value="1"/>
</dbReference>
<evidence type="ECO:0000313" key="8">
    <source>
        <dbReference type="EMBL" id="JAI21710.1"/>
    </source>
</evidence>
<evidence type="ECO:0000256" key="5">
    <source>
        <dbReference type="ARBA" id="ARBA00035301"/>
    </source>
</evidence>
<evidence type="ECO:0000256" key="7">
    <source>
        <dbReference type="SAM" id="MobiDB-lite"/>
    </source>
</evidence>
<dbReference type="GO" id="GO:0022625">
    <property type="term" value="C:cytosolic large ribosomal subunit"/>
    <property type="evidence" value="ECO:0007669"/>
    <property type="project" value="InterPro"/>
</dbReference>
<dbReference type="FunFam" id="1.10.10.1410:FF:000002">
    <property type="entry name" value="60S acidic ribosomal protein P2"/>
    <property type="match status" value="1"/>
</dbReference>